<dbReference type="AlphaFoldDB" id="N1WRN8"/>
<dbReference type="EMBL" id="APLF01000004">
    <property type="protein sequence ID" value="EMY81675.1"/>
    <property type="molecule type" value="Genomic_DNA"/>
</dbReference>
<evidence type="ECO:0000313" key="1">
    <source>
        <dbReference type="EMBL" id="EMY81675.1"/>
    </source>
</evidence>
<accession>N1WRN8</accession>
<name>N1WRN8_9FLAO</name>
<dbReference type="eggNOG" id="ENOG5030YE0">
    <property type="taxonomic scope" value="Bacteria"/>
</dbReference>
<dbReference type="InterPro" id="IPR011467">
    <property type="entry name" value="DUF1573"/>
</dbReference>
<reference evidence="1 2" key="1">
    <citation type="journal article" date="2014" name="Genome Biol. Evol.">
        <title>Extensive gene acquisition in the extremely psychrophilic bacterial species Psychroflexus torquis and the link to sea-ice ecosystem specialism.</title>
        <authorList>
            <person name="Feng S."/>
            <person name="Powell S.M."/>
            <person name="Wilson R."/>
            <person name="Bowman J.P."/>
        </authorList>
    </citation>
    <scope>NUCLEOTIDE SEQUENCE [LARGE SCALE GENOMIC DNA]</scope>
    <source>
        <strain evidence="1 2">ACAM 44</strain>
    </source>
</reference>
<gene>
    <name evidence="1" type="ORF">pgond44_04005</name>
</gene>
<dbReference type="Gene3D" id="2.60.40.10">
    <property type="entry name" value="Immunoglobulins"/>
    <property type="match status" value="1"/>
</dbReference>
<dbReference type="PANTHER" id="PTHR37833:SF1">
    <property type="entry name" value="SIGNAL PEPTIDE PROTEIN"/>
    <property type="match status" value="1"/>
</dbReference>
<dbReference type="RefSeq" id="WP_003436973.1">
    <property type="nucleotide sequence ID" value="NZ_APLF01000004.1"/>
</dbReference>
<proteinExistence type="predicted"/>
<keyword evidence="2" id="KW-1185">Reference proteome</keyword>
<dbReference type="STRING" id="1189619.pgond44_04005"/>
<dbReference type="PANTHER" id="PTHR37833">
    <property type="entry name" value="LIPOPROTEIN-RELATED"/>
    <property type="match status" value="1"/>
</dbReference>
<evidence type="ECO:0008006" key="3">
    <source>
        <dbReference type="Google" id="ProtNLM"/>
    </source>
</evidence>
<protein>
    <recommendedName>
        <fullName evidence="3">DUF1573 domain-containing protein</fullName>
    </recommendedName>
</protein>
<organism evidence="1 2">
    <name type="scientific">Psychroflexus gondwanensis ACAM 44</name>
    <dbReference type="NCBI Taxonomy" id="1189619"/>
    <lineage>
        <taxon>Bacteria</taxon>
        <taxon>Pseudomonadati</taxon>
        <taxon>Bacteroidota</taxon>
        <taxon>Flavobacteriia</taxon>
        <taxon>Flavobacteriales</taxon>
        <taxon>Flavobacteriaceae</taxon>
        <taxon>Psychroflexus</taxon>
    </lineage>
</organism>
<dbReference type="Pfam" id="PF07610">
    <property type="entry name" value="DUF1573"/>
    <property type="match status" value="1"/>
</dbReference>
<evidence type="ECO:0000313" key="2">
    <source>
        <dbReference type="Proteomes" id="UP000012317"/>
    </source>
</evidence>
<dbReference type="InterPro" id="IPR013783">
    <property type="entry name" value="Ig-like_fold"/>
</dbReference>
<sequence length="123" mass="13922">MKNFTFLCFLWFHFITFGQNPEGLSFEATTYDFGTIESKTNAKAVFKFENISNSAIEILKIHGQGHCIEIDSSSLRTYAPKERGEILISYNISCKGPIRRTVSVFTSQKENTITLKLIGKVSE</sequence>
<comment type="caution">
    <text evidence="1">The sequence shown here is derived from an EMBL/GenBank/DDBJ whole genome shotgun (WGS) entry which is preliminary data.</text>
</comment>
<dbReference type="Proteomes" id="UP000012317">
    <property type="component" value="Unassembled WGS sequence"/>
</dbReference>